<dbReference type="SUPFAM" id="SSF56235">
    <property type="entry name" value="N-terminal nucleophile aminohydrolases (Ntn hydrolases)"/>
    <property type="match status" value="1"/>
</dbReference>
<feature type="transmembrane region" description="Helical" evidence="6">
    <location>
        <begin position="13"/>
        <end position="33"/>
    </location>
</feature>
<evidence type="ECO:0000313" key="7">
    <source>
        <dbReference type="EMBL" id="SJN53703.1"/>
    </source>
</evidence>
<dbReference type="GO" id="GO:0008953">
    <property type="term" value="F:penicillin amidase activity"/>
    <property type="evidence" value="ECO:0007669"/>
    <property type="project" value="UniProtKB-EC"/>
</dbReference>
<reference evidence="8" key="1">
    <citation type="submission" date="2017-02" db="EMBL/GenBank/DDBJ databases">
        <authorList>
            <person name="Rodrigo-Torres L."/>
            <person name="Arahal R.D."/>
            <person name="Lucena T."/>
        </authorList>
    </citation>
    <scope>NUCLEOTIDE SEQUENCE [LARGE SCALE GENOMIC DNA]</scope>
    <source>
        <strain evidence="8">CECT 7878</strain>
    </source>
</reference>
<sequence>MGEKVNLIKSKKFIFYILLLISGLILASLYYILSQTESQRTGTVKLNGLDGPVFVFRDNYGIPHIDALTSDADAFYALGYLHAQDRFWQMELQRLTVKGQLSEVFGADTVETDKFMRTWGFYRSAEQSWPKFTPKQKALIVSYTQGVNAFIAQQKLPIEFKIFGFKPQRWSETDSIAWQKMLAYNLQSTWSEKLKNQEIMNDLGEAMIPVLHPKYPDSGPTIMSESDLRQITFSNKDSVDNSQIISQNSADADSIFASSAAVKKVTNLFPNHTKGSNNWVLSGSKTSTGKPILANDLHLGLSSPSLFYLAEIKGPTLHVTGATIPGVPGVIEGHNDHIAWGSTNVNPNDLELIVEDGNNKIFSRDEVIKVKGEEDVKYQVLSTKNGPIINDYIDLPSNQDNKYISIQWSALMDTDVTVGSFIEMNYARNWQDFLKALSTYVTPAQNFVYADTEGNIGYKLAGKVPLRAQTAYGLVSSQSWQGWQGYIPFDQLPQSYNPKTGFIASANNKAAPDSYPYQIDLRWMAAPYRVERIIELISSKSKLSMKDNIDIQNDVKNEIWHQLRPILLTTKPLNKESKEGLEYLKSWDGHMTENSIAASIFAYWDREINRLYPSKYQSDSDEPLFIFSQLSHNGQYCQKAGFSDCDAFLQNSLQVAMQKLIDDQGNTPENWHWGEIHIASFKNSVFGDVPLLKYIFNRQVSTAGGNQTINDGGYDHSFTQVEGASYRHIINLNDLDDSLFIHPLGQSENPLDENYDNLLEQWKEGNYITIKAQNVADTCDISNEKQIESGCLILQPVTVNTLNTD</sequence>
<dbReference type="Gene3D" id="3.60.20.10">
    <property type="entry name" value="Glutamine Phosphoribosylpyrophosphate, subunit 1, domain 1"/>
    <property type="match status" value="1"/>
</dbReference>
<dbReference type="EMBL" id="FULE01000008">
    <property type="protein sequence ID" value="SJN53703.1"/>
    <property type="molecule type" value="Genomic_DNA"/>
</dbReference>
<evidence type="ECO:0000256" key="6">
    <source>
        <dbReference type="SAM" id="Phobius"/>
    </source>
</evidence>
<dbReference type="InterPro" id="IPR043146">
    <property type="entry name" value="Penicillin_amidase_N_B-knob"/>
</dbReference>
<dbReference type="Proteomes" id="UP000188276">
    <property type="component" value="Unassembled WGS sequence"/>
</dbReference>
<dbReference type="GO" id="GO:0017000">
    <property type="term" value="P:antibiotic biosynthetic process"/>
    <property type="evidence" value="ECO:0007669"/>
    <property type="project" value="InterPro"/>
</dbReference>
<dbReference type="Gene3D" id="2.30.120.10">
    <property type="match status" value="1"/>
</dbReference>
<dbReference type="STRING" id="1123498.VR7878_00456"/>
<comment type="subunit">
    <text evidence="4">Heterodimer of an alpha subunit and a beta subunit processed from the same precursor.</text>
</comment>
<dbReference type="InterPro" id="IPR014395">
    <property type="entry name" value="Pen/GL7ACA/AHL_acylase"/>
</dbReference>
<proteinExistence type="inferred from homology"/>
<evidence type="ECO:0000313" key="8">
    <source>
        <dbReference type="Proteomes" id="UP000188276"/>
    </source>
</evidence>
<dbReference type="InterPro" id="IPR029055">
    <property type="entry name" value="Ntn_hydrolases_N"/>
</dbReference>
<evidence type="ECO:0000256" key="5">
    <source>
        <dbReference type="PIRSR" id="PIRSR001227-1"/>
    </source>
</evidence>
<gene>
    <name evidence="7" type="primary">acyII</name>
    <name evidence="7" type="ORF">VR7878_00456</name>
</gene>
<accession>A0A1R4LBC5</accession>
<dbReference type="PIRSF" id="PIRSF001227">
    <property type="entry name" value="Pen_acylase"/>
    <property type="match status" value="1"/>
</dbReference>
<dbReference type="InterPro" id="IPR002692">
    <property type="entry name" value="S45"/>
</dbReference>
<keyword evidence="6" id="KW-0812">Transmembrane</keyword>
<evidence type="ECO:0000256" key="3">
    <source>
        <dbReference type="ARBA" id="ARBA00023145"/>
    </source>
</evidence>
<evidence type="ECO:0000256" key="1">
    <source>
        <dbReference type="ARBA" id="ARBA00006586"/>
    </source>
</evidence>
<dbReference type="InterPro" id="IPR043147">
    <property type="entry name" value="Penicillin_amidase_A-knob"/>
</dbReference>
<dbReference type="AlphaFoldDB" id="A0A1R4LBC5"/>
<feature type="active site" description="Nucleophile" evidence="5">
    <location>
        <position position="276"/>
    </location>
</feature>
<dbReference type="CDD" id="cd03747">
    <property type="entry name" value="Ntn_PGA_like"/>
    <property type="match status" value="1"/>
</dbReference>
<dbReference type="InterPro" id="IPR023343">
    <property type="entry name" value="Penicillin_amidase_dom1"/>
</dbReference>
<keyword evidence="3" id="KW-0865">Zymogen</keyword>
<dbReference type="Gene3D" id="1.10.1400.10">
    <property type="match status" value="1"/>
</dbReference>
<evidence type="ECO:0000256" key="2">
    <source>
        <dbReference type="ARBA" id="ARBA00022801"/>
    </source>
</evidence>
<dbReference type="Gene3D" id="1.10.439.10">
    <property type="entry name" value="Penicillin Amidohydrolase, domain 1"/>
    <property type="match status" value="1"/>
</dbReference>
<dbReference type="PANTHER" id="PTHR34218">
    <property type="entry name" value="PEPTIDASE S45 PENICILLIN AMIDASE"/>
    <property type="match status" value="1"/>
</dbReference>
<dbReference type="PANTHER" id="PTHR34218:SF4">
    <property type="entry name" value="ACYL-HOMOSERINE LACTONE ACYLASE QUIP"/>
    <property type="match status" value="1"/>
</dbReference>
<keyword evidence="8" id="KW-1185">Reference proteome</keyword>
<keyword evidence="6" id="KW-1133">Transmembrane helix</keyword>
<keyword evidence="2 7" id="KW-0378">Hydrolase</keyword>
<keyword evidence="6" id="KW-0472">Membrane</keyword>
<evidence type="ECO:0000256" key="4">
    <source>
        <dbReference type="ARBA" id="ARBA00038735"/>
    </source>
</evidence>
<dbReference type="Pfam" id="PF01804">
    <property type="entry name" value="Penicil_amidase"/>
    <property type="match status" value="1"/>
</dbReference>
<name>A0A1R4LBC5_VIBR1</name>
<organism evidence="7 8">
    <name type="scientific">Vibrio ruber (strain DSM 16370 / JCM 11486 / BCRC 17186 / CECT 7878 / LMG 23124 / VR1)</name>
    <dbReference type="NCBI Taxonomy" id="1123498"/>
    <lineage>
        <taxon>Bacteria</taxon>
        <taxon>Pseudomonadati</taxon>
        <taxon>Pseudomonadota</taxon>
        <taxon>Gammaproteobacteria</taxon>
        <taxon>Vibrionales</taxon>
        <taxon>Vibrionaceae</taxon>
        <taxon>Vibrio</taxon>
    </lineage>
</organism>
<dbReference type="OrthoDB" id="9760084at2"/>
<dbReference type="EC" id="3.5.1.11" evidence="7"/>
<dbReference type="RefSeq" id="WP_077333042.1">
    <property type="nucleotide sequence ID" value="NZ_FULE01000008.1"/>
</dbReference>
<protein>
    <submittedName>
        <fullName evidence="7">Penicillin acylase 2</fullName>
        <ecNumber evidence="7">3.5.1.11</ecNumber>
    </submittedName>
</protein>
<comment type="similarity">
    <text evidence="1">Belongs to the peptidase S45 family.</text>
</comment>